<keyword evidence="2" id="KW-1185">Reference proteome</keyword>
<reference evidence="1 2" key="1">
    <citation type="journal article" date="2014" name="Genome Biol. Evol.">
        <title>The secreted proteins of Achlya hypogyna and Thraustotheca clavata identify the ancestral oomycete secretome and reveal gene acquisitions by horizontal gene transfer.</title>
        <authorList>
            <person name="Misner I."/>
            <person name="Blouin N."/>
            <person name="Leonard G."/>
            <person name="Richards T.A."/>
            <person name="Lane C.E."/>
        </authorList>
    </citation>
    <scope>NUCLEOTIDE SEQUENCE [LARGE SCALE GENOMIC DNA]</scope>
    <source>
        <strain evidence="1 2">ATCC 34112</strain>
    </source>
</reference>
<dbReference type="EMBL" id="JNBS01000513">
    <property type="protein sequence ID" value="OQS05052.1"/>
    <property type="molecule type" value="Genomic_DNA"/>
</dbReference>
<evidence type="ECO:0008006" key="3">
    <source>
        <dbReference type="Google" id="ProtNLM"/>
    </source>
</evidence>
<gene>
    <name evidence="1" type="ORF">THRCLA_20730</name>
</gene>
<evidence type="ECO:0000313" key="1">
    <source>
        <dbReference type="EMBL" id="OQS05052.1"/>
    </source>
</evidence>
<dbReference type="OrthoDB" id="81504at2759"/>
<name>A0A1W0A444_9STRA</name>
<evidence type="ECO:0000313" key="2">
    <source>
        <dbReference type="Proteomes" id="UP000243217"/>
    </source>
</evidence>
<sequence>MENLSFIDSNASSRSNQIKYNVQLLRASIRAPQGVLHVSRRHIYFVMKVSTGKHYRIVERTWTSFVQFKQTLLTILNPGHECNGICYALVKSLRCNFAKPIKQASFRTKCNIRLHHHTDKAIALFLNHFQQLLDALIVLLSHESFNCQKMDDVYQVLDDFLSDDPM</sequence>
<dbReference type="AlphaFoldDB" id="A0A1W0A444"/>
<dbReference type="Proteomes" id="UP000243217">
    <property type="component" value="Unassembled WGS sequence"/>
</dbReference>
<organism evidence="1 2">
    <name type="scientific">Thraustotheca clavata</name>
    <dbReference type="NCBI Taxonomy" id="74557"/>
    <lineage>
        <taxon>Eukaryota</taxon>
        <taxon>Sar</taxon>
        <taxon>Stramenopiles</taxon>
        <taxon>Oomycota</taxon>
        <taxon>Saprolegniomycetes</taxon>
        <taxon>Saprolegniales</taxon>
        <taxon>Achlyaceae</taxon>
        <taxon>Thraustotheca</taxon>
    </lineage>
</organism>
<proteinExistence type="predicted"/>
<comment type="caution">
    <text evidence="1">The sequence shown here is derived from an EMBL/GenBank/DDBJ whole genome shotgun (WGS) entry which is preliminary data.</text>
</comment>
<protein>
    <recommendedName>
        <fullName evidence="3">PX domain-containing protein</fullName>
    </recommendedName>
</protein>
<accession>A0A1W0A444</accession>